<dbReference type="AlphaFoldDB" id="A0A0R2AXA6"/>
<protein>
    <recommendedName>
        <fullName evidence="1">NmrA-like domain-containing protein</fullName>
    </recommendedName>
</protein>
<dbReference type="EMBL" id="AYZQ01000002">
    <property type="protein sequence ID" value="KRM72040.1"/>
    <property type="molecule type" value="Genomic_DNA"/>
</dbReference>
<reference evidence="2 3" key="1">
    <citation type="journal article" date="2015" name="Genome Announc.">
        <title>Expanding the biotechnology potential of lactobacilli through comparative genomics of 213 strains and associated genera.</title>
        <authorList>
            <person name="Sun Z."/>
            <person name="Harris H.M."/>
            <person name="McCann A."/>
            <person name="Guo C."/>
            <person name="Argimon S."/>
            <person name="Zhang W."/>
            <person name="Yang X."/>
            <person name="Jeffery I.B."/>
            <person name="Cooney J.C."/>
            <person name="Kagawa T.F."/>
            <person name="Liu W."/>
            <person name="Song Y."/>
            <person name="Salvetti E."/>
            <person name="Wrobel A."/>
            <person name="Rasinkangas P."/>
            <person name="Parkhill J."/>
            <person name="Rea M.C."/>
            <person name="O'Sullivan O."/>
            <person name="Ritari J."/>
            <person name="Douillard F.P."/>
            <person name="Paul Ross R."/>
            <person name="Yang R."/>
            <person name="Briner A.E."/>
            <person name="Felis G.E."/>
            <person name="de Vos W.M."/>
            <person name="Barrangou R."/>
            <person name="Klaenhammer T.R."/>
            <person name="Caufield P.W."/>
            <person name="Cui Y."/>
            <person name="Zhang H."/>
            <person name="O'Toole P.W."/>
        </authorList>
    </citation>
    <scope>NUCLEOTIDE SEQUENCE [LARGE SCALE GENOMIC DNA]</scope>
    <source>
        <strain evidence="2 3">DSM 23927</strain>
    </source>
</reference>
<dbReference type="InterPro" id="IPR008030">
    <property type="entry name" value="NmrA-like"/>
</dbReference>
<name>A0A0R2AXA6_9LACO</name>
<dbReference type="PANTHER" id="PTHR43162:SF1">
    <property type="entry name" value="PRESTALK A DIFFERENTIATION PROTEIN A"/>
    <property type="match status" value="1"/>
</dbReference>
<dbReference type="RefSeq" id="WP_057894314.1">
    <property type="nucleotide sequence ID" value="NZ_AYZQ01000002.1"/>
</dbReference>
<sequence>MTHILVIGGSGNIGSPLVDTLAQNPDVQLTVGVHNLPKAKKHFATDKQVRLVHFDFLDPSTFPEAFTDIEKIFFIRPPQLSHPKQDMAPFLNFAKQQQIQQIVFVSLLGVEKNPVTPHHQIEAMIERLEIPYTFIRPSFFMQNLSSTHLYDLQINHDLFIPAGRAKTSFIDTRDIADVAAACLLDTQYLNQKLDITGAEALTYEEIAVKMTHILRIPITYSRPSLLKFRRTMLRRGTPKEFVNVMVMLYVITQLGNAKTVNHNIETILKRPARSIDTFIQDYRQLFLEQ</sequence>
<proteinExistence type="predicted"/>
<dbReference type="PATRIC" id="fig|1423727.3.peg.1031"/>
<evidence type="ECO:0000313" key="3">
    <source>
        <dbReference type="Proteomes" id="UP000051672"/>
    </source>
</evidence>
<dbReference type="OrthoDB" id="339107at2"/>
<dbReference type="Gene3D" id="3.40.50.720">
    <property type="entry name" value="NAD(P)-binding Rossmann-like Domain"/>
    <property type="match status" value="1"/>
</dbReference>
<comment type="caution">
    <text evidence="2">The sequence shown here is derived from an EMBL/GenBank/DDBJ whole genome shotgun (WGS) entry which is preliminary data.</text>
</comment>
<dbReference type="Gene3D" id="3.90.25.10">
    <property type="entry name" value="UDP-galactose 4-epimerase, domain 1"/>
    <property type="match status" value="1"/>
</dbReference>
<dbReference type="InterPro" id="IPR036291">
    <property type="entry name" value="NAD(P)-bd_dom_sf"/>
</dbReference>
<dbReference type="SUPFAM" id="SSF51735">
    <property type="entry name" value="NAD(P)-binding Rossmann-fold domains"/>
    <property type="match status" value="1"/>
</dbReference>
<accession>A0A0R2AXA6</accession>
<gene>
    <name evidence="2" type="ORF">FC34_GL001023</name>
</gene>
<dbReference type="PANTHER" id="PTHR43162">
    <property type="match status" value="1"/>
</dbReference>
<evidence type="ECO:0000313" key="2">
    <source>
        <dbReference type="EMBL" id="KRM72040.1"/>
    </source>
</evidence>
<dbReference type="STRING" id="1423727.FC34_GL001023"/>
<dbReference type="Proteomes" id="UP000051672">
    <property type="component" value="Unassembled WGS sequence"/>
</dbReference>
<organism evidence="2 3">
    <name type="scientific">Lacticaseibacillus brantae DSM 23927</name>
    <dbReference type="NCBI Taxonomy" id="1423727"/>
    <lineage>
        <taxon>Bacteria</taxon>
        <taxon>Bacillati</taxon>
        <taxon>Bacillota</taxon>
        <taxon>Bacilli</taxon>
        <taxon>Lactobacillales</taxon>
        <taxon>Lactobacillaceae</taxon>
        <taxon>Lacticaseibacillus</taxon>
    </lineage>
</organism>
<dbReference type="Pfam" id="PF05368">
    <property type="entry name" value="NmrA"/>
    <property type="match status" value="1"/>
</dbReference>
<feature type="domain" description="NmrA-like" evidence="1">
    <location>
        <begin position="3"/>
        <end position="224"/>
    </location>
</feature>
<evidence type="ECO:0000259" key="1">
    <source>
        <dbReference type="Pfam" id="PF05368"/>
    </source>
</evidence>
<dbReference type="InterPro" id="IPR051604">
    <property type="entry name" value="Ergot_Alk_Oxidoreductase"/>
</dbReference>
<keyword evidence="3" id="KW-1185">Reference proteome</keyword>